<dbReference type="InterPro" id="IPR029041">
    <property type="entry name" value="FAD-linked_oxidoreductase-like"/>
</dbReference>
<sequence>MFTPSQLLKDEYQPDATIIWPQISATYFADEEQYLKELLRLVDQDARTLDQVTDKAEQLVSHVREGHRGGEGLDAFLQQYSLDTQEGIILMCLAEALLRIPDGATADALIKDKLSGADWAKHLKGSDSLLVNASTWGLMLTGKVINLDKNINGEPSHLLNRMVTRLGEPVVRKAMYAAMKIMGKQFVLGRNIKEALKASQKSRKSGYTHSYDMLGESALTMEDADRYLDSYKAAITTLGDTSFDTALGPRPTISVKLSALHPRYEAAQYDRAVNEMSARLATLVTHARSLDVGIQLDAEEADRHEMMLAIFERVYRSDAAKDWGNFGIVVQAYAKWALPTLIWLTEIARSQGDLVPIRLVKGAYWDSEIKLCQQRGLSSYPVYTRKASTDCSYLACAKYLLSNRTQDLIFPQFATHNAHTVVAIQQMAGQRKFEFQRLWGMGDELYDTLLANHPGQAVRIYAPVGEHKDLLPYLVRRLLENGANTSFVHKLVDPKTPTQSLVEHPIRVLGQAPSLVNNRIALPNAIYPDRVNSAGVNLDLSASAKPFFDQLNRFKKHSWSAYPLVNGEPSTDAGKIVDVLSPRDHQDIVGKVAWAGKAQAQHAVDVACEAFLTWRRVDVEERARLLEQLADQLETHQAELIAMCTREAGKQLHDGVDEVREAVDFCRYYAAEARKLFHEGAPLPGPTGELNELFVQGRGVFVCISPWNFPLAIFLGQIAAALVTGNTVIAKPAEQTSLIAYRTVELMHQVGFPEAVVQILPGSGKELGAALTSDPRVAGVCFTGSTQTAQHINRSLAARDGAIATLIAETGGQNAMLVDSTALPEQVVKDVLQSAFASAGQRCSALRVLYLQEEIADRVINLLKGAMQELTIGDTWYHHTDIGPVIDQTAQQKLLAHIDEMAKRGKLLAQAPMQDETKLGSYVPPTALEIDHINWLSQEQFGPILHIIRYKKSALGEILSQINATGFGLTLGIHTRNTQLALAIADQVNVGNVYINRNQIGAMVGTQPFGGQGLSGTGPKAGGPRYLTRFITEKTRTNNITAVGGNASLLSLGDG</sequence>
<evidence type="ECO:0000256" key="5">
    <source>
        <dbReference type="PIRNR" id="PIRNR000197"/>
    </source>
</evidence>
<dbReference type="InterPro" id="IPR025703">
    <property type="entry name" value="Bifunct_PutA"/>
</dbReference>
<dbReference type="GO" id="GO:0004657">
    <property type="term" value="F:proline dehydrogenase activity"/>
    <property type="evidence" value="ECO:0007669"/>
    <property type="project" value="UniProtKB-EC"/>
</dbReference>
<comment type="caution">
    <text evidence="9">The sequence shown here is derived from an EMBL/GenBank/DDBJ whole genome shotgun (WGS) entry which is preliminary data.</text>
</comment>
<dbReference type="PANTHER" id="PTHR42862">
    <property type="entry name" value="DELTA-1-PYRROLINE-5-CARBOXYLATE DEHYDROGENASE 1, ISOFORM A-RELATED"/>
    <property type="match status" value="1"/>
</dbReference>
<dbReference type="PANTHER" id="PTHR42862:SF1">
    <property type="entry name" value="DELTA-1-PYRROLINE-5-CARBOXYLATE DEHYDROGENASE 2, ISOFORM A-RELATED"/>
    <property type="match status" value="1"/>
</dbReference>
<keyword evidence="5" id="KW-0274">FAD</keyword>
<comment type="pathway">
    <text evidence="1 5">Amino-acid degradation; L-proline degradation into L-glutamate; L-glutamate from L-proline: step 2/2.</text>
</comment>
<evidence type="ECO:0000313" key="10">
    <source>
        <dbReference type="Proteomes" id="UP001597380"/>
    </source>
</evidence>
<comment type="similarity">
    <text evidence="5">In the N-terminal section; belongs to the proline dehydrogenase family.</text>
</comment>
<dbReference type="InterPro" id="IPR016160">
    <property type="entry name" value="Ald_DH_CS_CYS"/>
</dbReference>
<feature type="domain" description="Proline dehydrogenase" evidence="7">
    <location>
        <begin position="195"/>
        <end position="490"/>
    </location>
</feature>
<dbReference type="NCBIfam" id="TIGR01238">
    <property type="entry name" value="D1pyr5carbox3"/>
    <property type="match status" value="1"/>
</dbReference>
<comment type="function">
    <text evidence="5">Oxidizes proline to glutamate for use as a carbon and nitrogen source.</text>
</comment>
<evidence type="ECO:0000259" key="6">
    <source>
        <dbReference type="Pfam" id="PF00171"/>
    </source>
</evidence>
<dbReference type="Pfam" id="PF14850">
    <property type="entry name" value="Pro_dh-DNA_bdg"/>
    <property type="match status" value="1"/>
</dbReference>
<keyword evidence="5" id="KW-0678">Repressor</keyword>
<gene>
    <name evidence="9" type="primary">putA</name>
    <name evidence="9" type="ORF">ACFSJ3_13065</name>
</gene>
<dbReference type="InterPro" id="IPR016163">
    <property type="entry name" value="Ald_DH_C"/>
</dbReference>
<name>A0ABW4XPD2_9GAMM</name>
<accession>A0ABW4XPD2</accession>
<feature type="domain" description="Proline dehydrogenase PutA" evidence="8">
    <location>
        <begin position="73"/>
        <end position="186"/>
    </location>
</feature>
<dbReference type="Pfam" id="PF01619">
    <property type="entry name" value="Pro_dh"/>
    <property type="match status" value="1"/>
</dbReference>
<dbReference type="InterPro" id="IPR024082">
    <property type="entry name" value="PRODH_PutA_dom_II"/>
</dbReference>
<evidence type="ECO:0000259" key="7">
    <source>
        <dbReference type="Pfam" id="PF01619"/>
    </source>
</evidence>
<dbReference type="Gene3D" id="3.40.605.10">
    <property type="entry name" value="Aldehyde Dehydrogenase, Chain A, domain 1"/>
    <property type="match status" value="1"/>
</dbReference>
<dbReference type="InterPro" id="IPR016162">
    <property type="entry name" value="Ald_DH_N"/>
</dbReference>
<keyword evidence="5" id="KW-0238">DNA-binding</keyword>
<dbReference type="EMBL" id="JBHUHT010000014">
    <property type="protein sequence ID" value="MFD2096920.1"/>
    <property type="molecule type" value="Genomic_DNA"/>
</dbReference>
<dbReference type="SUPFAM" id="SSF53720">
    <property type="entry name" value="ALDH-like"/>
    <property type="match status" value="1"/>
</dbReference>
<comment type="similarity">
    <text evidence="5">In the C-terminal section; belongs to the aldehyde dehydrogenase family.</text>
</comment>
<dbReference type="GO" id="GO:0003842">
    <property type="term" value="F:L-glutamate gamma-semialdehyde dehydrogenase activity"/>
    <property type="evidence" value="ECO:0007669"/>
    <property type="project" value="UniProtKB-EC"/>
</dbReference>
<comment type="cofactor">
    <cofactor evidence="5">
        <name>FAD</name>
        <dbReference type="ChEBI" id="CHEBI:57692"/>
    </cofactor>
</comment>
<dbReference type="InterPro" id="IPR002872">
    <property type="entry name" value="Proline_DH_dom"/>
</dbReference>
<dbReference type="InterPro" id="IPR005933">
    <property type="entry name" value="PutA_C"/>
</dbReference>
<dbReference type="CDD" id="cd07125">
    <property type="entry name" value="ALDH_PutA-P5CDH"/>
    <property type="match status" value="1"/>
</dbReference>
<keyword evidence="3 5" id="KW-0520">NAD</keyword>
<dbReference type="SUPFAM" id="SSF81935">
    <property type="entry name" value="N-terminal domain of bifunctional PutA protein"/>
    <property type="match status" value="1"/>
</dbReference>
<dbReference type="Gene3D" id="1.20.5.460">
    <property type="entry name" value="Single helix bin"/>
    <property type="match status" value="1"/>
</dbReference>
<dbReference type="EC" id="1.5.5.2" evidence="5"/>
<dbReference type="PROSITE" id="PS00070">
    <property type="entry name" value="ALDEHYDE_DEHYDR_CYS"/>
    <property type="match status" value="1"/>
</dbReference>
<organism evidence="9 10">
    <name type="scientific">Corallincola platygyrae</name>
    <dbReference type="NCBI Taxonomy" id="1193278"/>
    <lineage>
        <taxon>Bacteria</taxon>
        <taxon>Pseudomonadati</taxon>
        <taxon>Pseudomonadota</taxon>
        <taxon>Gammaproteobacteria</taxon>
        <taxon>Alteromonadales</taxon>
        <taxon>Psychromonadaceae</taxon>
        <taxon>Corallincola</taxon>
    </lineage>
</organism>
<dbReference type="RefSeq" id="WP_345339777.1">
    <property type="nucleotide sequence ID" value="NZ_BAABLI010000011.1"/>
</dbReference>
<keyword evidence="5" id="KW-0805">Transcription regulation</keyword>
<evidence type="ECO:0000256" key="1">
    <source>
        <dbReference type="ARBA" id="ARBA00004786"/>
    </source>
</evidence>
<evidence type="ECO:0000256" key="4">
    <source>
        <dbReference type="ARBA" id="ARBA00048142"/>
    </source>
</evidence>
<dbReference type="Gene3D" id="3.40.309.10">
    <property type="entry name" value="Aldehyde Dehydrogenase, Chain A, domain 2"/>
    <property type="match status" value="1"/>
</dbReference>
<keyword evidence="5" id="KW-0642">Proline metabolism</keyword>
<dbReference type="InterPro" id="IPR016161">
    <property type="entry name" value="Ald_DH/histidinol_DH"/>
</dbReference>
<dbReference type="EC" id="1.2.1.88" evidence="5"/>
<dbReference type="SUPFAM" id="SSF51730">
    <property type="entry name" value="FAD-linked oxidoreductase"/>
    <property type="match status" value="1"/>
</dbReference>
<dbReference type="Gene3D" id="3.20.20.220">
    <property type="match status" value="1"/>
</dbReference>
<dbReference type="Pfam" id="PF00171">
    <property type="entry name" value="Aldedh"/>
    <property type="match status" value="1"/>
</dbReference>
<protein>
    <recommendedName>
        <fullName evidence="5">Bifunctional protein PutA</fullName>
    </recommendedName>
    <domain>
        <recommendedName>
            <fullName evidence="5">Proline dehydrogenase</fullName>
            <ecNumber evidence="5">1.5.5.2</ecNumber>
        </recommendedName>
        <alternativeName>
            <fullName evidence="5">Proline oxidase</fullName>
        </alternativeName>
    </domain>
    <domain>
        <recommendedName>
            <fullName evidence="5">Delta-1-pyrroline-5-carboxylate dehydrogenase</fullName>
            <shortName evidence="5">P5C dehydrogenase</shortName>
            <ecNumber evidence="5">1.2.1.88</ecNumber>
        </recommendedName>
        <alternativeName>
            <fullName evidence="5">L-glutamate gamma-semialdehyde dehydrogenase</fullName>
        </alternativeName>
    </domain>
</protein>
<dbReference type="InterPro" id="IPR050485">
    <property type="entry name" value="Proline_metab_enzyme"/>
</dbReference>
<evidence type="ECO:0000256" key="3">
    <source>
        <dbReference type="ARBA" id="ARBA00023027"/>
    </source>
</evidence>
<keyword evidence="10" id="KW-1185">Reference proteome</keyword>
<dbReference type="NCBIfam" id="NF008869">
    <property type="entry name" value="PRK11904.1"/>
    <property type="match status" value="1"/>
</dbReference>
<evidence type="ECO:0000256" key="2">
    <source>
        <dbReference type="ARBA" id="ARBA00023002"/>
    </source>
</evidence>
<feature type="domain" description="Aldehyde dehydrogenase" evidence="6">
    <location>
        <begin position="574"/>
        <end position="1035"/>
    </location>
</feature>
<keyword evidence="2 5" id="KW-0560">Oxidoreductase</keyword>
<dbReference type="InterPro" id="IPR024089">
    <property type="entry name" value="PRODH_PutA_dom_I/II"/>
</dbReference>
<dbReference type="Proteomes" id="UP001597380">
    <property type="component" value="Unassembled WGS sequence"/>
</dbReference>
<comment type="pathway">
    <text evidence="5">Amino-acid degradation; L-proline degradation into L-glutamate; L-glutamate from L-proline: step 1/2.</text>
</comment>
<comment type="catalytic activity">
    <reaction evidence="4 5">
        <text>L-glutamate 5-semialdehyde + NAD(+) + H2O = L-glutamate + NADH + 2 H(+)</text>
        <dbReference type="Rhea" id="RHEA:30235"/>
        <dbReference type="ChEBI" id="CHEBI:15377"/>
        <dbReference type="ChEBI" id="CHEBI:15378"/>
        <dbReference type="ChEBI" id="CHEBI:29985"/>
        <dbReference type="ChEBI" id="CHEBI:57540"/>
        <dbReference type="ChEBI" id="CHEBI:57945"/>
        <dbReference type="ChEBI" id="CHEBI:58066"/>
        <dbReference type="EC" id="1.2.1.88"/>
    </reaction>
</comment>
<keyword evidence="5" id="KW-0285">Flavoprotein</keyword>
<dbReference type="InterPro" id="IPR015590">
    <property type="entry name" value="Aldehyde_DH_dom"/>
</dbReference>
<keyword evidence="5" id="KW-0804">Transcription</keyword>
<comment type="catalytic activity">
    <reaction evidence="5">
        <text>L-proline + a quinone = (S)-1-pyrroline-5-carboxylate + a quinol + H(+)</text>
        <dbReference type="Rhea" id="RHEA:23784"/>
        <dbReference type="ChEBI" id="CHEBI:15378"/>
        <dbReference type="ChEBI" id="CHEBI:17388"/>
        <dbReference type="ChEBI" id="CHEBI:24646"/>
        <dbReference type="ChEBI" id="CHEBI:60039"/>
        <dbReference type="ChEBI" id="CHEBI:132124"/>
        <dbReference type="EC" id="1.5.5.2"/>
    </reaction>
</comment>
<evidence type="ECO:0000313" key="9">
    <source>
        <dbReference type="EMBL" id="MFD2096920.1"/>
    </source>
</evidence>
<reference evidence="10" key="1">
    <citation type="journal article" date="2019" name="Int. J. Syst. Evol. Microbiol.">
        <title>The Global Catalogue of Microorganisms (GCM) 10K type strain sequencing project: providing services to taxonomists for standard genome sequencing and annotation.</title>
        <authorList>
            <consortium name="The Broad Institute Genomics Platform"/>
            <consortium name="The Broad Institute Genome Sequencing Center for Infectious Disease"/>
            <person name="Wu L."/>
            <person name="Ma J."/>
        </authorList>
    </citation>
    <scope>NUCLEOTIDE SEQUENCE [LARGE SCALE GENOMIC DNA]</scope>
    <source>
        <strain evidence="10">CGMCC 1.10992</strain>
    </source>
</reference>
<proteinExistence type="inferred from homology"/>
<dbReference type="PIRSF" id="PIRSF000197">
    <property type="entry name" value="Bifunct_PutA"/>
    <property type="match status" value="1"/>
</dbReference>
<evidence type="ECO:0000259" key="8">
    <source>
        <dbReference type="Pfam" id="PF14850"/>
    </source>
</evidence>